<proteinExistence type="predicted"/>
<gene>
    <name evidence="2" type="ORF">EST38_g3460</name>
</gene>
<evidence type="ECO:0000313" key="2">
    <source>
        <dbReference type="EMBL" id="RXW22401.1"/>
    </source>
</evidence>
<name>A0A4Q2DS78_9AGAR</name>
<evidence type="ECO:0000313" key="3">
    <source>
        <dbReference type="Proteomes" id="UP000290288"/>
    </source>
</evidence>
<organism evidence="2 3">
    <name type="scientific">Candolleomyces aberdarensis</name>
    <dbReference type="NCBI Taxonomy" id="2316362"/>
    <lineage>
        <taxon>Eukaryota</taxon>
        <taxon>Fungi</taxon>
        <taxon>Dikarya</taxon>
        <taxon>Basidiomycota</taxon>
        <taxon>Agaricomycotina</taxon>
        <taxon>Agaricomycetes</taxon>
        <taxon>Agaricomycetidae</taxon>
        <taxon>Agaricales</taxon>
        <taxon>Agaricineae</taxon>
        <taxon>Psathyrellaceae</taxon>
        <taxon>Candolleomyces</taxon>
    </lineage>
</organism>
<feature type="region of interest" description="Disordered" evidence="1">
    <location>
        <begin position="117"/>
        <end position="138"/>
    </location>
</feature>
<keyword evidence="3" id="KW-1185">Reference proteome</keyword>
<accession>A0A4Q2DS78</accession>
<sequence>MGSVLSLLDGSDQEGENAREEGPHIPTEKDIKLVQEILAQFLPLELVNLILDQAEYWPVIACNSGDTPQEVTQPDGGKPIQRLTEPYAGSWTWFEAAIIRGLKEDAIDNPDEVARRIQAPSTRNTSDNADPEDAFQVPNPWRSGSKVWHLQSNVRASSQETLHEIIWTDQDDPEKKEETIEAMDRTGTGWGYGFVHELIPGDRIAIYARAQYPGWVNHVGAVEIRMYYSM</sequence>
<dbReference type="STRING" id="2316362.A0A4Q2DS78"/>
<feature type="compositionally biased region" description="Polar residues" evidence="1">
    <location>
        <begin position="119"/>
        <end position="128"/>
    </location>
</feature>
<dbReference type="EMBL" id="SDEE01000073">
    <property type="protein sequence ID" value="RXW22401.1"/>
    <property type="molecule type" value="Genomic_DNA"/>
</dbReference>
<feature type="compositionally biased region" description="Basic and acidic residues" evidence="1">
    <location>
        <begin position="16"/>
        <end position="27"/>
    </location>
</feature>
<dbReference type="Proteomes" id="UP000290288">
    <property type="component" value="Unassembled WGS sequence"/>
</dbReference>
<dbReference type="AlphaFoldDB" id="A0A4Q2DS78"/>
<dbReference type="OrthoDB" id="66095at2759"/>
<comment type="caution">
    <text evidence="2">The sequence shown here is derived from an EMBL/GenBank/DDBJ whole genome shotgun (WGS) entry which is preliminary data.</text>
</comment>
<protein>
    <submittedName>
        <fullName evidence="2">Uncharacterized protein</fullName>
    </submittedName>
</protein>
<evidence type="ECO:0000256" key="1">
    <source>
        <dbReference type="SAM" id="MobiDB-lite"/>
    </source>
</evidence>
<feature type="region of interest" description="Disordered" evidence="1">
    <location>
        <begin position="1"/>
        <end position="27"/>
    </location>
</feature>
<reference evidence="2 3" key="1">
    <citation type="submission" date="2019-01" db="EMBL/GenBank/DDBJ databases">
        <title>Draft genome sequence of Psathyrella aberdarensis IHI B618.</title>
        <authorList>
            <person name="Buettner E."/>
            <person name="Kellner H."/>
        </authorList>
    </citation>
    <scope>NUCLEOTIDE SEQUENCE [LARGE SCALE GENOMIC DNA]</scope>
    <source>
        <strain evidence="2 3">IHI B618</strain>
    </source>
</reference>